<evidence type="ECO:0000256" key="1">
    <source>
        <dbReference type="SAM" id="Phobius"/>
    </source>
</evidence>
<keyword evidence="1" id="KW-1133">Transmembrane helix</keyword>
<dbReference type="GO" id="GO:0003676">
    <property type="term" value="F:nucleic acid binding"/>
    <property type="evidence" value="ECO:0007669"/>
    <property type="project" value="InterPro"/>
</dbReference>
<feature type="transmembrane region" description="Helical" evidence="1">
    <location>
        <begin position="12"/>
        <end position="32"/>
    </location>
</feature>
<dbReference type="InterPro" id="IPR047655">
    <property type="entry name" value="Transpos_IS630-like"/>
</dbReference>
<dbReference type="SUPFAM" id="SSF46689">
    <property type="entry name" value="Homeodomain-like"/>
    <property type="match status" value="1"/>
</dbReference>
<keyword evidence="1" id="KW-0812">Transmembrane</keyword>
<name>A0A1V9ZG60_ACHHY</name>
<proteinExistence type="predicted"/>
<dbReference type="AlphaFoldDB" id="A0A1V9ZG60"/>
<protein>
    <recommendedName>
        <fullName evidence="2">Tc1-like transposase DDE domain-containing protein</fullName>
    </recommendedName>
</protein>
<comment type="caution">
    <text evidence="3">The sequence shown here is derived from an EMBL/GenBank/DDBJ whole genome shotgun (WGS) entry which is preliminary data.</text>
</comment>
<gene>
    <name evidence="3" type="ORF">ACHHYP_13050</name>
</gene>
<dbReference type="InterPro" id="IPR038717">
    <property type="entry name" value="Tc1-like_DDE_dom"/>
</dbReference>
<sequence length="332" mass="38412">MTYSLDLRWRAVVLHYVYGCEIALIAVVLGMAERSIRRWHEQFQGTGNVERAKPNKKGVAWEPRVFTFVEEYAKKHPCFYIEELKAALRAKFPTLSNLSTPTICRALRFNLNLSRKVLEKRARESSAREIMMYYKRLKPFYVNPSQLVFVDETSKDGRDALRRYAWSTRGTPAIVELPFSRGQRVSVLAAKDYNGFFAWEQTEGTFDRAKFHDAMMAKIIPFLNPYPLPRSILILDNARIHMYKELEDAVHAQGALLFFLPPYSPQLNPIEVGFAQLKKNIQQAFPLAFRYDIRATLQCAMRHCMDGHDSIATNLYRHCGYASALDTSKFYV</sequence>
<dbReference type="InterPro" id="IPR036397">
    <property type="entry name" value="RNaseH_sf"/>
</dbReference>
<dbReference type="Gene3D" id="3.30.420.10">
    <property type="entry name" value="Ribonuclease H-like superfamily/Ribonuclease H"/>
    <property type="match status" value="1"/>
</dbReference>
<dbReference type="STRING" id="1202772.A0A1V9ZG60"/>
<keyword evidence="4" id="KW-1185">Reference proteome</keyword>
<organism evidence="3 4">
    <name type="scientific">Achlya hypogyna</name>
    <name type="common">Oomycete</name>
    <name type="synonym">Protoachlya hypogyna</name>
    <dbReference type="NCBI Taxonomy" id="1202772"/>
    <lineage>
        <taxon>Eukaryota</taxon>
        <taxon>Sar</taxon>
        <taxon>Stramenopiles</taxon>
        <taxon>Oomycota</taxon>
        <taxon>Saprolegniomycetes</taxon>
        <taxon>Saprolegniales</taxon>
        <taxon>Achlyaceae</taxon>
        <taxon>Achlya</taxon>
    </lineage>
</organism>
<evidence type="ECO:0000259" key="2">
    <source>
        <dbReference type="Pfam" id="PF13358"/>
    </source>
</evidence>
<dbReference type="OrthoDB" id="73486at2759"/>
<dbReference type="Proteomes" id="UP000243579">
    <property type="component" value="Unassembled WGS sequence"/>
</dbReference>
<dbReference type="NCBIfam" id="NF033545">
    <property type="entry name" value="transpos_IS630"/>
    <property type="match status" value="1"/>
</dbReference>
<evidence type="ECO:0000313" key="4">
    <source>
        <dbReference type="Proteomes" id="UP000243579"/>
    </source>
</evidence>
<keyword evidence="1" id="KW-0472">Membrane</keyword>
<dbReference type="PANTHER" id="PTHR46564:SF1">
    <property type="entry name" value="TRANSPOSASE"/>
    <property type="match status" value="1"/>
</dbReference>
<dbReference type="EMBL" id="JNBR01000125">
    <property type="protein sequence ID" value="OQR96901.1"/>
    <property type="molecule type" value="Genomic_DNA"/>
</dbReference>
<accession>A0A1V9ZG60</accession>
<feature type="domain" description="Tc1-like transposase DDE" evidence="2">
    <location>
        <begin position="146"/>
        <end position="283"/>
    </location>
</feature>
<dbReference type="Pfam" id="PF13358">
    <property type="entry name" value="DDE_3"/>
    <property type="match status" value="1"/>
</dbReference>
<evidence type="ECO:0000313" key="3">
    <source>
        <dbReference type="EMBL" id="OQR96901.1"/>
    </source>
</evidence>
<dbReference type="PANTHER" id="PTHR46564">
    <property type="entry name" value="TRANSPOSASE"/>
    <property type="match status" value="1"/>
</dbReference>
<reference evidence="3 4" key="1">
    <citation type="journal article" date="2014" name="Genome Biol. Evol.">
        <title>The secreted proteins of Achlya hypogyna and Thraustotheca clavata identify the ancestral oomycete secretome and reveal gene acquisitions by horizontal gene transfer.</title>
        <authorList>
            <person name="Misner I."/>
            <person name="Blouin N."/>
            <person name="Leonard G."/>
            <person name="Richards T.A."/>
            <person name="Lane C.E."/>
        </authorList>
    </citation>
    <scope>NUCLEOTIDE SEQUENCE [LARGE SCALE GENOMIC DNA]</scope>
    <source>
        <strain evidence="3 4">ATCC 48635</strain>
    </source>
</reference>
<dbReference type="InterPro" id="IPR009057">
    <property type="entry name" value="Homeodomain-like_sf"/>
</dbReference>